<keyword evidence="1" id="KW-0472">Membrane</keyword>
<keyword evidence="4" id="KW-1185">Reference proteome</keyword>
<dbReference type="Proteomes" id="UP000078070">
    <property type="component" value="Chromosome"/>
</dbReference>
<dbReference type="PANTHER" id="PTHR40547">
    <property type="entry name" value="SLL0298 PROTEIN"/>
    <property type="match status" value="1"/>
</dbReference>
<keyword evidence="1" id="KW-0812">Transmembrane</keyword>
<dbReference type="Pfam" id="PF09835">
    <property type="entry name" value="DUF2062"/>
    <property type="match status" value="1"/>
</dbReference>
<keyword evidence="3" id="KW-0547">Nucleotide-binding</keyword>
<protein>
    <submittedName>
        <fullName evidence="3">ATP-binding protein</fullName>
    </submittedName>
</protein>
<accession>A0A1A9EY64</accession>
<name>A0A1A9EY64_9GAMM</name>
<keyword evidence="3" id="KW-0067">ATP-binding</keyword>
<feature type="domain" description="DUF2062" evidence="2">
    <location>
        <begin position="23"/>
        <end position="164"/>
    </location>
</feature>
<reference evidence="4" key="1">
    <citation type="submission" date="2016-05" db="EMBL/GenBank/DDBJ databases">
        <authorList>
            <person name="Baek K."/>
            <person name="Yang S.-J."/>
        </authorList>
    </citation>
    <scope>NUCLEOTIDE SEQUENCE [LARGE SCALE GENOMIC DNA]</scope>
    <source>
        <strain evidence="4">ST58-10</strain>
    </source>
</reference>
<dbReference type="AlphaFoldDB" id="A0A1A9EY64"/>
<organism evidence="3 4">
    <name type="scientific">Marinobacterium aestuarii</name>
    <dbReference type="NCBI Taxonomy" id="1821621"/>
    <lineage>
        <taxon>Bacteria</taxon>
        <taxon>Pseudomonadati</taxon>
        <taxon>Pseudomonadota</taxon>
        <taxon>Gammaproteobacteria</taxon>
        <taxon>Oceanospirillales</taxon>
        <taxon>Oceanospirillaceae</taxon>
        <taxon>Marinobacterium</taxon>
    </lineage>
</organism>
<dbReference type="GO" id="GO:0005524">
    <property type="term" value="F:ATP binding"/>
    <property type="evidence" value="ECO:0007669"/>
    <property type="project" value="UniProtKB-KW"/>
</dbReference>
<keyword evidence="1" id="KW-1133">Transmembrane helix</keyword>
<dbReference type="EMBL" id="CP015839">
    <property type="protein sequence ID" value="ANG62453.1"/>
    <property type="molecule type" value="Genomic_DNA"/>
</dbReference>
<dbReference type="InterPro" id="IPR018639">
    <property type="entry name" value="DUF2062"/>
</dbReference>
<proteinExistence type="predicted"/>
<dbReference type="PANTHER" id="PTHR40547:SF1">
    <property type="entry name" value="SLL0298 PROTEIN"/>
    <property type="match status" value="1"/>
</dbReference>
<evidence type="ECO:0000313" key="4">
    <source>
        <dbReference type="Proteomes" id="UP000078070"/>
    </source>
</evidence>
<dbReference type="KEGG" id="mars:A8C75_08100"/>
<feature type="transmembrane region" description="Helical" evidence="1">
    <location>
        <begin position="45"/>
        <end position="71"/>
    </location>
</feature>
<evidence type="ECO:0000259" key="2">
    <source>
        <dbReference type="Pfam" id="PF09835"/>
    </source>
</evidence>
<sequence>MPRKLIKKYMPDEHRFRSHRTLSWLGDHIHDPNLFHLTRKSVSRAFMVGIFCAFLPIPLQMLVAAIIAVVARSNLPISVSLVWLTNPLTMPPVFYFTYLVGSQILGAPVEPVVFEFSLHGLGAEISAVWWPLLLGSVLCGLVFSLLGYAAVQLFWIRHVLNSWKKRRLERKNRK</sequence>
<dbReference type="OrthoDB" id="9786029at2"/>
<reference evidence="3 4" key="2">
    <citation type="journal article" date="2018" name="Int. J. Syst. Evol. Microbiol.">
        <title>Marinobacterium aestuarii sp. nov., a benzene-degrading marine bacterium isolated from estuary sediment.</title>
        <authorList>
            <person name="Bae S.S."/>
            <person name="Jung J."/>
            <person name="Chung D."/>
            <person name="Baek K."/>
        </authorList>
    </citation>
    <scope>NUCLEOTIDE SEQUENCE [LARGE SCALE GENOMIC DNA]</scope>
    <source>
        <strain evidence="3 4">ST58-10</strain>
    </source>
</reference>
<evidence type="ECO:0000313" key="3">
    <source>
        <dbReference type="EMBL" id="ANG62453.1"/>
    </source>
</evidence>
<dbReference type="RefSeq" id="WP_067380500.1">
    <property type="nucleotide sequence ID" value="NZ_CP015839.1"/>
</dbReference>
<gene>
    <name evidence="3" type="ORF">A8C75_08100</name>
</gene>
<dbReference type="STRING" id="1821621.A8C75_08100"/>
<evidence type="ECO:0000256" key="1">
    <source>
        <dbReference type="SAM" id="Phobius"/>
    </source>
</evidence>
<feature type="transmembrane region" description="Helical" evidence="1">
    <location>
        <begin position="128"/>
        <end position="156"/>
    </location>
</feature>